<gene>
    <name evidence="2" type="ORF">CFOL_v3_09543</name>
</gene>
<protein>
    <submittedName>
        <fullName evidence="2">DUF4219 domain-containing protein</fullName>
    </submittedName>
</protein>
<dbReference type="PANTHER" id="PTHR34676:SF8">
    <property type="entry name" value="TRANSMEMBRANE PROTEIN"/>
    <property type="match status" value="1"/>
</dbReference>
<evidence type="ECO:0000313" key="2">
    <source>
        <dbReference type="EMBL" id="GAV66032.1"/>
    </source>
</evidence>
<keyword evidence="3" id="KW-1185">Reference proteome</keyword>
<dbReference type="Pfam" id="PF14223">
    <property type="entry name" value="Retrotran_gag_2"/>
    <property type="match status" value="1"/>
</dbReference>
<evidence type="ECO:0000256" key="1">
    <source>
        <dbReference type="SAM" id="MobiDB-lite"/>
    </source>
</evidence>
<feature type="region of interest" description="Disordered" evidence="1">
    <location>
        <begin position="109"/>
        <end position="128"/>
    </location>
</feature>
<accession>A0A1Q3BDY6</accession>
<dbReference type="PANTHER" id="PTHR34676">
    <property type="entry name" value="DUF4219 DOMAIN-CONTAINING PROTEIN-RELATED"/>
    <property type="match status" value="1"/>
</dbReference>
<proteinExistence type="predicted"/>
<dbReference type="EMBL" id="BDDD01000448">
    <property type="protein sequence ID" value="GAV66032.1"/>
    <property type="molecule type" value="Genomic_DNA"/>
</dbReference>
<reference evidence="3" key="1">
    <citation type="submission" date="2016-04" db="EMBL/GenBank/DDBJ databases">
        <title>Cephalotus genome sequencing.</title>
        <authorList>
            <person name="Fukushima K."/>
            <person name="Hasebe M."/>
            <person name="Fang X."/>
        </authorList>
    </citation>
    <scope>NUCLEOTIDE SEQUENCE [LARGE SCALE GENOMIC DNA]</scope>
    <source>
        <strain evidence="3">cv. St1</strain>
    </source>
</reference>
<dbReference type="InParanoid" id="A0A1Q3BDY6"/>
<organism evidence="2 3">
    <name type="scientific">Cephalotus follicularis</name>
    <name type="common">Albany pitcher plant</name>
    <dbReference type="NCBI Taxonomy" id="3775"/>
    <lineage>
        <taxon>Eukaryota</taxon>
        <taxon>Viridiplantae</taxon>
        <taxon>Streptophyta</taxon>
        <taxon>Embryophyta</taxon>
        <taxon>Tracheophyta</taxon>
        <taxon>Spermatophyta</taxon>
        <taxon>Magnoliopsida</taxon>
        <taxon>eudicotyledons</taxon>
        <taxon>Gunneridae</taxon>
        <taxon>Pentapetalae</taxon>
        <taxon>rosids</taxon>
        <taxon>fabids</taxon>
        <taxon>Oxalidales</taxon>
        <taxon>Cephalotaceae</taxon>
        <taxon>Cephalotus</taxon>
    </lineage>
</organism>
<sequence length="128" mass="15129">MNFGDSQIISKQPFFNGSNYRQWKVKMTTFIQSLDYNIWDIIVFGPEFPLETTPNHRIRYDEKKREMLKLNGNAKHIIFCALSSNEFDYICLCDSTKEIWDRLEDAHKSSNQELKSAPKNIKKTMNKD</sequence>
<evidence type="ECO:0000313" key="3">
    <source>
        <dbReference type="Proteomes" id="UP000187406"/>
    </source>
</evidence>
<name>A0A1Q3BDY6_CEPFO</name>
<dbReference type="AlphaFoldDB" id="A0A1Q3BDY6"/>
<dbReference type="Proteomes" id="UP000187406">
    <property type="component" value="Unassembled WGS sequence"/>
</dbReference>
<comment type="caution">
    <text evidence="2">The sequence shown here is derived from an EMBL/GenBank/DDBJ whole genome shotgun (WGS) entry which is preliminary data.</text>
</comment>